<dbReference type="EMBL" id="BAABGL010000006">
    <property type="protein sequence ID" value="GAA4388411.1"/>
    <property type="molecule type" value="Genomic_DNA"/>
</dbReference>
<keyword evidence="1" id="KW-1133">Transmembrane helix</keyword>
<sequence length="143" mass="15010">MNTQHTNISPAEAAALVERADASTRSAKQSDAWPIVVLEMVLGAVLSLALLAQVVAGTTTGGTLMVGAGLAWLVPAFILYFRYAKGWQRGTTFRFVGFVVFATLCLVLGVSTVGVLGFGWVPFAAAAAIWVATPIAALLELRD</sequence>
<comment type="caution">
    <text evidence="2">The sequence shown here is derived from an EMBL/GenBank/DDBJ whole genome shotgun (WGS) entry which is preliminary data.</text>
</comment>
<dbReference type="Proteomes" id="UP001500642">
    <property type="component" value="Unassembled WGS sequence"/>
</dbReference>
<organism evidence="2 3">
    <name type="scientific">Brevibacterium pityocampae</name>
    <dbReference type="NCBI Taxonomy" id="506594"/>
    <lineage>
        <taxon>Bacteria</taxon>
        <taxon>Bacillati</taxon>
        <taxon>Actinomycetota</taxon>
        <taxon>Actinomycetes</taxon>
        <taxon>Micrococcales</taxon>
        <taxon>Brevibacteriaceae</taxon>
        <taxon>Brevibacterium</taxon>
    </lineage>
</organism>
<keyword evidence="1" id="KW-0472">Membrane</keyword>
<evidence type="ECO:0000256" key="1">
    <source>
        <dbReference type="SAM" id="Phobius"/>
    </source>
</evidence>
<feature type="transmembrane region" description="Helical" evidence="1">
    <location>
        <begin position="35"/>
        <end position="56"/>
    </location>
</feature>
<proteinExistence type="predicted"/>
<evidence type="ECO:0008006" key="4">
    <source>
        <dbReference type="Google" id="ProtNLM"/>
    </source>
</evidence>
<feature type="transmembrane region" description="Helical" evidence="1">
    <location>
        <begin position="62"/>
        <end position="81"/>
    </location>
</feature>
<feature type="transmembrane region" description="Helical" evidence="1">
    <location>
        <begin position="120"/>
        <end position="139"/>
    </location>
</feature>
<reference evidence="3" key="1">
    <citation type="journal article" date="2019" name="Int. J. Syst. Evol. Microbiol.">
        <title>The Global Catalogue of Microorganisms (GCM) 10K type strain sequencing project: providing services to taxonomists for standard genome sequencing and annotation.</title>
        <authorList>
            <consortium name="The Broad Institute Genomics Platform"/>
            <consortium name="The Broad Institute Genome Sequencing Center for Infectious Disease"/>
            <person name="Wu L."/>
            <person name="Ma J."/>
        </authorList>
    </citation>
    <scope>NUCLEOTIDE SEQUENCE [LARGE SCALE GENOMIC DNA]</scope>
    <source>
        <strain evidence="3">JCM 17808</strain>
    </source>
</reference>
<evidence type="ECO:0000313" key="2">
    <source>
        <dbReference type="EMBL" id="GAA4388411.1"/>
    </source>
</evidence>
<keyword evidence="3" id="KW-1185">Reference proteome</keyword>
<accession>A0ABP8JC29</accession>
<gene>
    <name evidence="2" type="ORF">GCM10023167_13130</name>
</gene>
<evidence type="ECO:0000313" key="3">
    <source>
        <dbReference type="Proteomes" id="UP001500642"/>
    </source>
</evidence>
<keyword evidence="1" id="KW-0812">Transmembrane</keyword>
<name>A0ABP8JC29_9MICO</name>
<feature type="transmembrane region" description="Helical" evidence="1">
    <location>
        <begin position="93"/>
        <end position="114"/>
    </location>
</feature>
<protein>
    <recommendedName>
        <fullName evidence="4">DUF2568 domain-containing protein</fullName>
    </recommendedName>
</protein>
<dbReference type="RefSeq" id="WP_247618621.1">
    <property type="nucleotide sequence ID" value="NZ_BAABGL010000006.1"/>
</dbReference>